<evidence type="ECO:0000313" key="1">
    <source>
        <dbReference type="EMBL" id="KAG7299600.1"/>
    </source>
</evidence>
<evidence type="ECO:0000313" key="2">
    <source>
        <dbReference type="Proteomes" id="UP000823941"/>
    </source>
</evidence>
<gene>
    <name evidence="1" type="ORF">JYU34_016585</name>
</gene>
<proteinExistence type="predicted"/>
<protein>
    <recommendedName>
        <fullName evidence="3">Secreted protein</fullName>
    </recommendedName>
</protein>
<name>A0ABQ7Q3A0_PLUXY</name>
<keyword evidence="2" id="KW-1185">Reference proteome</keyword>
<accession>A0ABQ7Q3A0</accession>
<dbReference type="EMBL" id="JAHIBW010000022">
    <property type="protein sequence ID" value="KAG7299600.1"/>
    <property type="molecule type" value="Genomic_DNA"/>
</dbReference>
<evidence type="ECO:0008006" key="3">
    <source>
        <dbReference type="Google" id="ProtNLM"/>
    </source>
</evidence>
<reference evidence="1 2" key="1">
    <citation type="submission" date="2021-06" db="EMBL/GenBank/DDBJ databases">
        <title>A haploid diamondback moth (Plutella xylostella L.) genome assembly resolves 31 chromosomes and identifies a diamide resistance mutation.</title>
        <authorList>
            <person name="Ward C.M."/>
            <person name="Perry K.D."/>
            <person name="Baker G."/>
            <person name="Powis K."/>
            <person name="Heckel D.G."/>
            <person name="Baxter S.W."/>
        </authorList>
    </citation>
    <scope>NUCLEOTIDE SEQUENCE [LARGE SCALE GENOMIC DNA]</scope>
    <source>
        <strain evidence="1 2">LV</strain>
        <tissue evidence="1">Single pupa</tissue>
    </source>
</reference>
<sequence length="83" mass="9187">MPQSMFRWWVWSRDRGVEASRGAAVARRLSAGRSARSALGSHRGCGWTHSQPAVVVCTTSAPHDAPPHYIPHESRDTHSSFYA</sequence>
<organism evidence="1 2">
    <name type="scientific">Plutella xylostella</name>
    <name type="common">Diamondback moth</name>
    <name type="synonym">Plutella maculipennis</name>
    <dbReference type="NCBI Taxonomy" id="51655"/>
    <lineage>
        <taxon>Eukaryota</taxon>
        <taxon>Metazoa</taxon>
        <taxon>Ecdysozoa</taxon>
        <taxon>Arthropoda</taxon>
        <taxon>Hexapoda</taxon>
        <taxon>Insecta</taxon>
        <taxon>Pterygota</taxon>
        <taxon>Neoptera</taxon>
        <taxon>Endopterygota</taxon>
        <taxon>Lepidoptera</taxon>
        <taxon>Glossata</taxon>
        <taxon>Ditrysia</taxon>
        <taxon>Yponomeutoidea</taxon>
        <taxon>Plutellidae</taxon>
        <taxon>Plutella</taxon>
    </lineage>
</organism>
<dbReference type="Proteomes" id="UP000823941">
    <property type="component" value="Chromosome 22"/>
</dbReference>
<comment type="caution">
    <text evidence="1">The sequence shown here is derived from an EMBL/GenBank/DDBJ whole genome shotgun (WGS) entry which is preliminary data.</text>
</comment>